<gene>
    <name evidence="1" type="ORF">GPECTOR_24g272</name>
</gene>
<dbReference type="OrthoDB" id="528822at2759"/>
<evidence type="ECO:0000313" key="2">
    <source>
        <dbReference type="Proteomes" id="UP000075714"/>
    </source>
</evidence>
<accession>A0A150GGM0</accession>
<comment type="caution">
    <text evidence="1">The sequence shown here is derived from an EMBL/GenBank/DDBJ whole genome shotgun (WGS) entry which is preliminary data.</text>
</comment>
<dbReference type="Proteomes" id="UP000075714">
    <property type="component" value="Unassembled WGS sequence"/>
</dbReference>
<sequence length="242" mass="25703">MNQSRQVNLEGFVYWWTGWHNLGSVTVIDERWLKGSLNALKEELSPDVDNVNSWLTVADSTFGAWQKAYHCSSPQYDLDPAAQAGVRLNYGLPVTSHWIRMDPNMGSGDRTALNGIRLGCNDGTDVMVEGGLLGTWSGPGGCTNPGGAFVAARMRMEARKTGADNTAANAIQFKCSGADDGTAVSLSEGFAGDWTQWVSCPGASFICGLQVRFNGNQGSGDDTALSGAKIACCDAPAPASRR</sequence>
<evidence type="ECO:0000313" key="1">
    <source>
        <dbReference type="EMBL" id="KXZ48982.1"/>
    </source>
</evidence>
<dbReference type="PANTHER" id="PTHR18841:SF0">
    <property type="entry name" value="VITELLINE MEMBRANE OUTER LAYER 1 HOMOLOG A-RELATED"/>
    <property type="match status" value="1"/>
</dbReference>
<keyword evidence="2" id="KW-1185">Reference proteome</keyword>
<reference evidence="2" key="1">
    <citation type="journal article" date="2016" name="Nat. Commun.">
        <title>The Gonium pectorale genome demonstrates co-option of cell cycle regulation during the evolution of multicellularity.</title>
        <authorList>
            <person name="Hanschen E.R."/>
            <person name="Marriage T.N."/>
            <person name="Ferris P.J."/>
            <person name="Hamaji T."/>
            <person name="Toyoda A."/>
            <person name="Fujiyama A."/>
            <person name="Neme R."/>
            <person name="Noguchi H."/>
            <person name="Minakuchi Y."/>
            <person name="Suzuki M."/>
            <person name="Kawai-Toyooka H."/>
            <person name="Smith D.R."/>
            <person name="Sparks H."/>
            <person name="Anderson J."/>
            <person name="Bakaric R."/>
            <person name="Luria V."/>
            <person name="Karger A."/>
            <person name="Kirschner M.W."/>
            <person name="Durand P.M."/>
            <person name="Michod R.E."/>
            <person name="Nozaki H."/>
            <person name="Olson B.J."/>
        </authorList>
    </citation>
    <scope>NUCLEOTIDE SEQUENCE [LARGE SCALE GENOMIC DNA]</scope>
    <source>
        <strain evidence="2">NIES-2863</strain>
    </source>
</reference>
<proteinExistence type="predicted"/>
<protein>
    <submittedName>
        <fullName evidence="1">Uncharacterized protein</fullName>
    </submittedName>
</protein>
<dbReference type="AlphaFoldDB" id="A0A150GGM0"/>
<name>A0A150GGM0_GONPE</name>
<dbReference type="SUPFAM" id="SSF51092">
    <property type="entry name" value="Vitelline membrane outer protein-I (VMO-I)"/>
    <property type="match status" value="1"/>
</dbReference>
<dbReference type="Gene3D" id="2.100.10.20">
    <property type="entry name" value="Vitelline membrane outer layer protein I (VOMI)"/>
    <property type="match status" value="1"/>
</dbReference>
<dbReference type="GO" id="GO:0005615">
    <property type="term" value="C:extracellular space"/>
    <property type="evidence" value="ECO:0007669"/>
    <property type="project" value="TreeGrafter"/>
</dbReference>
<dbReference type="InterPro" id="IPR005515">
    <property type="entry name" value="VOMI"/>
</dbReference>
<dbReference type="InterPro" id="IPR036706">
    <property type="entry name" value="VOMI_sf"/>
</dbReference>
<dbReference type="Pfam" id="PF03762">
    <property type="entry name" value="VOMI"/>
    <property type="match status" value="1"/>
</dbReference>
<dbReference type="EMBL" id="LSYV01000025">
    <property type="protein sequence ID" value="KXZ48982.1"/>
    <property type="molecule type" value="Genomic_DNA"/>
</dbReference>
<dbReference type="PANTHER" id="PTHR18841">
    <property type="entry name" value="VITELLINE MEMBRANE OUTER LAYER PROTEIN I-RELATED"/>
    <property type="match status" value="1"/>
</dbReference>
<organism evidence="1 2">
    <name type="scientific">Gonium pectorale</name>
    <name type="common">Green alga</name>
    <dbReference type="NCBI Taxonomy" id="33097"/>
    <lineage>
        <taxon>Eukaryota</taxon>
        <taxon>Viridiplantae</taxon>
        <taxon>Chlorophyta</taxon>
        <taxon>core chlorophytes</taxon>
        <taxon>Chlorophyceae</taxon>
        <taxon>CS clade</taxon>
        <taxon>Chlamydomonadales</taxon>
        <taxon>Volvocaceae</taxon>
        <taxon>Gonium</taxon>
    </lineage>
</organism>